<reference evidence="2" key="1">
    <citation type="journal article" date="2019" name="Int. J. Syst. Evol. Microbiol.">
        <title>The Global Catalogue of Microorganisms (GCM) 10K type strain sequencing project: providing services to taxonomists for standard genome sequencing and annotation.</title>
        <authorList>
            <consortium name="The Broad Institute Genomics Platform"/>
            <consortium name="The Broad Institute Genome Sequencing Center for Infectious Disease"/>
            <person name="Wu L."/>
            <person name="Ma J."/>
        </authorList>
    </citation>
    <scope>NUCLEOTIDE SEQUENCE [LARGE SCALE GENOMIC DNA]</scope>
    <source>
        <strain evidence="2">JCM 3369</strain>
    </source>
</reference>
<dbReference type="SFLD" id="SFLDS00003">
    <property type="entry name" value="Haloacid_Dehalogenase"/>
    <property type="match status" value="1"/>
</dbReference>
<dbReference type="PANTHER" id="PTHR18901">
    <property type="entry name" value="2-DEOXYGLUCOSE-6-PHOSPHATE PHOSPHATASE 2"/>
    <property type="match status" value="1"/>
</dbReference>
<name>A0ABV9DBA4_9MICO</name>
<accession>A0ABV9DBA4</accession>
<dbReference type="InterPro" id="IPR036412">
    <property type="entry name" value="HAD-like_sf"/>
</dbReference>
<dbReference type="GO" id="GO:0016787">
    <property type="term" value="F:hydrolase activity"/>
    <property type="evidence" value="ECO:0007669"/>
    <property type="project" value="UniProtKB-KW"/>
</dbReference>
<dbReference type="InterPro" id="IPR041492">
    <property type="entry name" value="HAD_2"/>
</dbReference>
<keyword evidence="1" id="KW-0378">Hydrolase</keyword>
<dbReference type="PANTHER" id="PTHR18901:SF38">
    <property type="entry name" value="PSEUDOURIDINE-5'-PHOSPHATASE"/>
    <property type="match status" value="1"/>
</dbReference>
<dbReference type="NCBIfam" id="TIGR01509">
    <property type="entry name" value="HAD-SF-IA-v3"/>
    <property type="match status" value="1"/>
</dbReference>
<comment type="caution">
    <text evidence="1">The sequence shown here is derived from an EMBL/GenBank/DDBJ whole genome shotgun (WGS) entry which is preliminary data.</text>
</comment>
<organism evidence="1 2">
    <name type="scientific">Georgenia faecalis</name>
    <dbReference type="NCBI Taxonomy" id="2483799"/>
    <lineage>
        <taxon>Bacteria</taxon>
        <taxon>Bacillati</taxon>
        <taxon>Actinomycetota</taxon>
        <taxon>Actinomycetes</taxon>
        <taxon>Micrococcales</taxon>
        <taxon>Bogoriellaceae</taxon>
        <taxon>Georgenia</taxon>
    </lineage>
</organism>
<evidence type="ECO:0000313" key="2">
    <source>
        <dbReference type="Proteomes" id="UP001595955"/>
    </source>
</evidence>
<dbReference type="InterPro" id="IPR023198">
    <property type="entry name" value="PGP-like_dom2"/>
</dbReference>
<dbReference type="SUPFAM" id="SSF56784">
    <property type="entry name" value="HAD-like"/>
    <property type="match status" value="1"/>
</dbReference>
<dbReference type="RefSeq" id="WP_122823788.1">
    <property type="nucleotide sequence ID" value="NZ_CP033325.1"/>
</dbReference>
<keyword evidence="2" id="KW-1185">Reference proteome</keyword>
<dbReference type="PRINTS" id="PR00413">
    <property type="entry name" value="HADHALOGNASE"/>
</dbReference>
<sequence length="240" mass="24946">MPSNPATAAATTSVADLALPAALLWDMDGTLVDTEPYWIQAEIDLAAEHGGSWTHEQALQLIGRPLTDSASILREQGGIRGTDDEIADTLVARVAERVRRDGPPWRSGSRELLEAARAAGVPCALVTMSYRVLAEAVLDTLEPGTFATVVTGDEVTHGKPHPEAYLTAAATLGAAPAECVALEDSTVGVAAAEAAGVPTIAVPLMVEIPAAPGRSRVRDVGTLTLEDLSRVAGGEVIERV</sequence>
<dbReference type="EMBL" id="JBHSGF010000005">
    <property type="protein sequence ID" value="MFC4555330.1"/>
    <property type="molecule type" value="Genomic_DNA"/>
</dbReference>
<dbReference type="Gene3D" id="1.10.150.240">
    <property type="entry name" value="Putative phosphatase, domain 2"/>
    <property type="match status" value="1"/>
</dbReference>
<dbReference type="Proteomes" id="UP001595955">
    <property type="component" value="Unassembled WGS sequence"/>
</dbReference>
<protein>
    <submittedName>
        <fullName evidence="1">HAD family hydrolase</fullName>
    </submittedName>
</protein>
<dbReference type="InterPro" id="IPR023214">
    <property type="entry name" value="HAD_sf"/>
</dbReference>
<gene>
    <name evidence="1" type="ORF">ACFO3F_08725</name>
</gene>
<proteinExistence type="predicted"/>
<dbReference type="Gene3D" id="3.40.50.1000">
    <property type="entry name" value="HAD superfamily/HAD-like"/>
    <property type="match status" value="1"/>
</dbReference>
<dbReference type="SFLD" id="SFLDG01129">
    <property type="entry name" value="C1.5:_HAD__Beta-PGM__Phosphata"/>
    <property type="match status" value="1"/>
</dbReference>
<dbReference type="Pfam" id="PF13419">
    <property type="entry name" value="HAD_2"/>
    <property type="match status" value="1"/>
</dbReference>
<evidence type="ECO:0000313" key="1">
    <source>
        <dbReference type="EMBL" id="MFC4555330.1"/>
    </source>
</evidence>
<dbReference type="InterPro" id="IPR006439">
    <property type="entry name" value="HAD-SF_hydro_IA"/>
</dbReference>
<dbReference type="CDD" id="cd07505">
    <property type="entry name" value="HAD_BPGM-like"/>
    <property type="match status" value="1"/>
</dbReference>